<dbReference type="InterPro" id="IPR036227">
    <property type="entry name" value="Ribosomal_uL15/eL18_sf"/>
</dbReference>
<comment type="similarity">
    <text evidence="1">Belongs to the universal ribosomal protein uL15 family.</text>
</comment>
<proteinExistence type="inferred from homology"/>
<dbReference type="FunFam" id="3.100.10.10:FF:000011">
    <property type="entry name" value="50S ribosomal subunit protein L15"/>
    <property type="match status" value="1"/>
</dbReference>
<sequence>MPPRLPLRLLSQSVSSISSSIQSHVSPSFLFLLPSIHTQTRAASILASLSDNPGAYSKKIRRGLGPASGKGKTAGRGHKGQGQRGSKKAFFNGGQTPDEVVHGERGFDNIFALKISPVNLDRIQDWIDQGRLDPSQPITLRELVKSRCIHGIKDGVKLLSRGGEGALKQPITIIVSRASASAIQAVEAAGGSITTRYYTRHAIKRILSGKTDPYVSLAWKDTSEKLAEAAAKGEDVSHIDTELMQKIGMGIDKPLTKGNGFQYRLPDPTSRRDIEYYRDPAHRGYLSYLVKEGDSPSLFFTPPSAEQKAKKAVKKSAENRVW</sequence>
<keyword evidence="2 6" id="KW-0689">Ribosomal protein</keyword>
<reference evidence="6" key="1">
    <citation type="submission" date="2014-02" db="EMBL/GenBank/DDBJ databases">
        <title>The Genome Sequence of Trichophyton rubrum (morphotype fischeri) CBS 288.86.</title>
        <authorList>
            <consortium name="The Broad Institute Genomics Platform"/>
            <person name="Cuomo C.A."/>
            <person name="White T.C."/>
            <person name="Graser Y."/>
            <person name="Martinez-Rossi N."/>
            <person name="Heitman J."/>
            <person name="Young S.K."/>
            <person name="Zeng Q."/>
            <person name="Gargeya S."/>
            <person name="Abouelleil A."/>
            <person name="Alvarado L."/>
            <person name="Chapman S.B."/>
            <person name="Gainer-Dewar J."/>
            <person name="Goldberg J."/>
            <person name="Griggs A."/>
            <person name="Gujja S."/>
            <person name="Hansen M."/>
            <person name="Howarth C."/>
            <person name="Imamovic A."/>
            <person name="Larimer J."/>
            <person name="Martinez D."/>
            <person name="Murphy C."/>
            <person name="Pearson M.D."/>
            <person name="Persinoti G."/>
            <person name="Poon T."/>
            <person name="Priest M."/>
            <person name="Roberts A.D."/>
            <person name="Saif S."/>
            <person name="Shea T.D."/>
            <person name="Sykes S.N."/>
            <person name="Wortman J."/>
            <person name="Nusbaum C."/>
            <person name="Birren B."/>
        </authorList>
    </citation>
    <scope>NUCLEOTIDE SEQUENCE [LARGE SCALE GENOMIC DNA]</scope>
    <source>
        <strain evidence="6">CBS 288.86</strain>
    </source>
</reference>
<dbReference type="SUPFAM" id="SSF52080">
    <property type="entry name" value="Ribosomal proteins L15p and L18e"/>
    <property type="match status" value="1"/>
</dbReference>
<dbReference type="EMBL" id="KK207780">
    <property type="protein sequence ID" value="EZF54635.1"/>
    <property type="molecule type" value="Genomic_DNA"/>
</dbReference>
<dbReference type="AlphaFoldDB" id="A0A022W8B3"/>
<name>A0A022W8B3_TRIRU</name>
<dbReference type="HAMAP" id="MF_01341">
    <property type="entry name" value="Ribosomal_uL15"/>
    <property type="match status" value="1"/>
</dbReference>
<feature type="region of interest" description="Disordered" evidence="4">
    <location>
        <begin position="300"/>
        <end position="322"/>
    </location>
</feature>
<feature type="domain" description="Large ribosomal subunit protein uL15/eL18" evidence="5">
    <location>
        <begin position="117"/>
        <end position="194"/>
    </location>
</feature>
<evidence type="ECO:0000259" key="5">
    <source>
        <dbReference type="Pfam" id="PF00828"/>
    </source>
</evidence>
<dbReference type="GO" id="GO:0006412">
    <property type="term" value="P:translation"/>
    <property type="evidence" value="ECO:0007669"/>
    <property type="project" value="InterPro"/>
</dbReference>
<dbReference type="PANTHER" id="PTHR12934:SF11">
    <property type="entry name" value="LARGE RIBOSOMAL SUBUNIT PROTEIN UL15M"/>
    <property type="match status" value="1"/>
</dbReference>
<gene>
    <name evidence="6" type="ORF">H103_02617</name>
</gene>
<dbReference type="HOGENOM" id="CLU_055188_5_0_1"/>
<dbReference type="Pfam" id="PF00828">
    <property type="entry name" value="Ribosomal_L27A"/>
    <property type="match status" value="1"/>
</dbReference>
<evidence type="ECO:0000256" key="3">
    <source>
        <dbReference type="ARBA" id="ARBA00023274"/>
    </source>
</evidence>
<dbReference type="OrthoDB" id="361383at2759"/>
<dbReference type="Gene3D" id="3.100.10.10">
    <property type="match status" value="1"/>
</dbReference>
<keyword evidence="3" id="KW-0687">Ribonucleoprotein</keyword>
<dbReference type="InterPro" id="IPR030878">
    <property type="entry name" value="Ribosomal_uL15"/>
</dbReference>
<accession>A0A022W8B3</accession>
<feature type="compositionally biased region" description="Basic residues" evidence="4">
    <location>
        <begin position="73"/>
        <end position="87"/>
    </location>
</feature>
<evidence type="ECO:0000256" key="4">
    <source>
        <dbReference type="SAM" id="MobiDB-lite"/>
    </source>
</evidence>
<dbReference type="InterPro" id="IPR021131">
    <property type="entry name" value="Ribosomal_uL15/eL18"/>
</dbReference>
<feature type="region of interest" description="Disordered" evidence="4">
    <location>
        <begin position="57"/>
        <end position="95"/>
    </location>
</feature>
<organism evidence="6">
    <name type="scientific">Trichophyton rubrum CBS 288.86</name>
    <dbReference type="NCBI Taxonomy" id="1215330"/>
    <lineage>
        <taxon>Eukaryota</taxon>
        <taxon>Fungi</taxon>
        <taxon>Dikarya</taxon>
        <taxon>Ascomycota</taxon>
        <taxon>Pezizomycotina</taxon>
        <taxon>Eurotiomycetes</taxon>
        <taxon>Eurotiomycetidae</taxon>
        <taxon>Onygenales</taxon>
        <taxon>Arthrodermataceae</taxon>
        <taxon>Trichophyton</taxon>
    </lineage>
</organism>
<evidence type="ECO:0000256" key="2">
    <source>
        <dbReference type="ARBA" id="ARBA00022980"/>
    </source>
</evidence>
<dbReference type="PANTHER" id="PTHR12934">
    <property type="entry name" value="50S RIBOSOMAL PROTEIN L15"/>
    <property type="match status" value="1"/>
</dbReference>
<protein>
    <submittedName>
        <fullName evidence="6">Ribosomal protein L15</fullName>
    </submittedName>
</protein>
<dbReference type="GO" id="GO:0003735">
    <property type="term" value="F:structural constituent of ribosome"/>
    <property type="evidence" value="ECO:0007669"/>
    <property type="project" value="InterPro"/>
</dbReference>
<dbReference type="NCBIfam" id="TIGR01071">
    <property type="entry name" value="rplO_bact"/>
    <property type="match status" value="1"/>
</dbReference>
<dbReference type="Proteomes" id="UP000023758">
    <property type="component" value="Unassembled WGS sequence"/>
</dbReference>
<evidence type="ECO:0000256" key="1">
    <source>
        <dbReference type="ARBA" id="ARBA00007320"/>
    </source>
</evidence>
<dbReference type="InterPro" id="IPR005749">
    <property type="entry name" value="Ribosomal_uL15_bac-type"/>
</dbReference>
<dbReference type="GO" id="GO:0005762">
    <property type="term" value="C:mitochondrial large ribosomal subunit"/>
    <property type="evidence" value="ECO:0007669"/>
    <property type="project" value="TreeGrafter"/>
</dbReference>
<evidence type="ECO:0000313" key="6">
    <source>
        <dbReference type="EMBL" id="EZF54635.1"/>
    </source>
</evidence>